<sequence length="156" mass="17895">MHHNKNPSTTRLYSPKSRRRRRPPPSPPPLAGICSGQLFEEFPSVLISSGLLVQADKGTLLPVVDLIRRNLPPPTVKSQSPCDSGWSQAPRRQQGNNQRTPYEWFVDLFYCIERFPALILNFRCAARRRDPDPPPFSRQNQHNETTQLRAYHPAQD</sequence>
<feature type="region of interest" description="Disordered" evidence="1">
    <location>
        <begin position="1"/>
        <end position="30"/>
    </location>
</feature>
<evidence type="ECO:0000256" key="1">
    <source>
        <dbReference type="SAM" id="MobiDB-lite"/>
    </source>
</evidence>
<organism evidence="2 3">
    <name type="scientific">Dorcoceras hygrometricum</name>
    <dbReference type="NCBI Taxonomy" id="472368"/>
    <lineage>
        <taxon>Eukaryota</taxon>
        <taxon>Viridiplantae</taxon>
        <taxon>Streptophyta</taxon>
        <taxon>Embryophyta</taxon>
        <taxon>Tracheophyta</taxon>
        <taxon>Spermatophyta</taxon>
        <taxon>Magnoliopsida</taxon>
        <taxon>eudicotyledons</taxon>
        <taxon>Gunneridae</taxon>
        <taxon>Pentapetalae</taxon>
        <taxon>asterids</taxon>
        <taxon>lamiids</taxon>
        <taxon>Lamiales</taxon>
        <taxon>Gesneriaceae</taxon>
        <taxon>Didymocarpoideae</taxon>
        <taxon>Trichosporeae</taxon>
        <taxon>Loxocarpinae</taxon>
        <taxon>Dorcoceras</taxon>
    </lineage>
</organism>
<name>A0A2Z7CLF6_9LAMI</name>
<protein>
    <submittedName>
        <fullName evidence="2">Uncharacterized protein</fullName>
    </submittedName>
</protein>
<reference evidence="2 3" key="1">
    <citation type="journal article" date="2015" name="Proc. Natl. Acad. Sci. U.S.A.">
        <title>The resurrection genome of Boea hygrometrica: A blueprint for survival of dehydration.</title>
        <authorList>
            <person name="Xiao L."/>
            <person name="Yang G."/>
            <person name="Zhang L."/>
            <person name="Yang X."/>
            <person name="Zhao S."/>
            <person name="Ji Z."/>
            <person name="Zhou Q."/>
            <person name="Hu M."/>
            <person name="Wang Y."/>
            <person name="Chen M."/>
            <person name="Xu Y."/>
            <person name="Jin H."/>
            <person name="Xiao X."/>
            <person name="Hu G."/>
            <person name="Bao F."/>
            <person name="Hu Y."/>
            <person name="Wan P."/>
            <person name="Li L."/>
            <person name="Deng X."/>
            <person name="Kuang T."/>
            <person name="Xiang C."/>
            <person name="Zhu J.K."/>
            <person name="Oliver M.J."/>
            <person name="He Y."/>
        </authorList>
    </citation>
    <scope>NUCLEOTIDE SEQUENCE [LARGE SCALE GENOMIC DNA]</scope>
    <source>
        <strain evidence="3">cv. XS01</strain>
    </source>
</reference>
<evidence type="ECO:0000313" key="2">
    <source>
        <dbReference type="EMBL" id="KZV45529.1"/>
    </source>
</evidence>
<feature type="region of interest" description="Disordered" evidence="1">
    <location>
        <begin position="131"/>
        <end position="156"/>
    </location>
</feature>
<dbReference type="Proteomes" id="UP000250235">
    <property type="component" value="Unassembled WGS sequence"/>
</dbReference>
<gene>
    <name evidence="2" type="ORF">F511_33461</name>
</gene>
<evidence type="ECO:0000313" key="3">
    <source>
        <dbReference type="Proteomes" id="UP000250235"/>
    </source>
</evidence>
<feature type="compositionally biased region" description="Polar residues" evidence="1">
    <location>
        <begin position="137"/>
        <end position="148"/>
    </location>
</feature>
<feature type="compositionally biased region" description="Polar residues" evidence="1">
    <location>
        <begin position="76"/>
        <end position="96"/>
    </location>
</feature>
<proteinExistence type="predicted"/>
<dbReference type="AlphaFoldDB" id="A0A2Z7CLF6"/>
<keyword evidence="3" id="KW-1185">Reference proteome</keyword>
<feature type="region of interest" description="Disordered" evidence="1">
    <location>
        <begin position="72"/>
        <end position="96"/>
    </location>
</feature>
<dbReference type="EMBL" id="KQ996065">
    <property type="protein sequence ID" value="KZV45529.1"/>
    <property type="molecule type" value="Genomic_DNA"/>
</dbReference>
<accession>A0A2Z7CLF6</accession>
<feature type="compositionally biased region" description="Polar residues" evidence="1">
    <location>
        <begin position="1"/>
        <end position="12"/>
    </location>
</feature>